<dbReference type="Proteomes" id="UP000077755">
    <property type="component" value="Chromosome 3"/>
</dbReference>
<dbReference type="GO" id="GO:0042023">
    <property type="term" value="P:DNA endoreduplication"/>
    <property type="evidence" value="ECO:0007669"/>
    <property type="project" value="InterPro"/>
</dbReference>
<reference evidence="2" key="2">
    <citation type="submission" date="2022-03" db="EMBL/GenBank/DDBJ databases">
        <title>Draft title - Genomic analysis of global carrot germplasm unveils the trajectory of domestication and the origin of high carotenoid orange carrot.</title>
        <authorList>
            <person name="Iorizzo M."/>
            <person name="Ellison S."/>
            <person name="Senalik D."/>
            <person name="Macko-Podgorni A."/>
            <person name="Grzebelus D."/>
            <person name="Bostan H."/>
            <person name="Rolling W."/>
            <person name="Curaba J."/>
            <person name="Simon P."/>
        </authorList>
    </citation>
    <scope>NUCLEOTIDE SEQUENCE</scope>
    <source>
        <tissue evidence="2">Leaf</tissue>
    </source>
</reference>
<gene>
    <name evidence="2" type="ORF">DCAR_0313192</name>
</gene>
<dbReference type="GO" id="GO:0003677">
    <property type="term" value="F:DNA binding"/>
    <property type="evidence" value="ECO:0007669"/>
    <property type="project" value="InterPro"/>
</dbReference>
<dbReference type="AlphaFoldDB" id="A0AAF0WQH8"/>
<dbReference type="EMBL" id="CP093345">
    <property type="protein sequence ID" value="WOG93904.1"/>
    <property type="molecule type" value="Genomic_DNA"/>
</dbReference>
<feature type="compositionally biased region" description="Basic and acidic residues" evidence="1">
    <location>
        <begin position="277"/>
        <end position="293"/>
    </location>
</feature>
<evidence type="ECO:0000313" key="3">
    <source>
        <dbReference type="Proteomes" id="UP000077755"/>
    </source>
</evidence>
<feature type="region of interest" description="Disordered" evidence="1">
    <location>
        <begin position="333"/>
        <end position="390"/>
    </location>
</feature>
<name>A0AAF0WQH8_DAUCS</name>
<keyword evidence="3" id="KW-1185">Reference proteome</keyword>
<evidence type="ECO:0000313" key="2">
    <source>
        <dbReference type="EMBL" id="WOG93904.1"/>
    </source>
</evidence>
<dbReference type="PANTHER" id="PTHR35698">
    <property type="entry name" value="DNA-BINDING PROTEIN RHL1"/>
    <property type="match status" value="1"/>
</dbReference>
<protein>
    <recommendedName>
        <fullName evidence="4">DNA-binding protein RHL1</fullName>
    </recommendedName>
</protein>
<accession>A0AAF0WQH8</accession>
<evidence type="ECO:0000256" key="1">
    <source>
        <dbReference type="SAM" id="MobiDB-lite"/>
    </source>
</evidence>
<feature type="region of interest" description="Disordered" evidence="1">
    <location>
        <begin position="1"/>
        <end position="23"/>
    </location>
</feature>
<dbReference type="PANTHER" id="PTHR35698:SF2">
    <property type="entry name" value="DNA-BINDING PROTEIN RHL1"/>
    <property type="match status" value="1"/>
</dbReference>
<feature type="region of interest" description="Disordered" evidence="1">
    <location>
        <begin position="260"/>
        <end position="293"/>
    </location>
</feature>
<proteinExistence type="predicted"/>
<organism evidence="2 3">
    <name type="scientific">Daucus carota subsp. sativus</name>
    <name type="common">Carrot</name>
    <dbReference type="NCBI Taxonomy" id="79200"/>
    <lineage>
        <taxon>Eukaryota</taxon>
        <taxon>Viridiplantae</taxon>
        <taxon>Streptophyta</taxon>
        <taxon>Embryophyta</taxon>
        <taxon>Tracheophyta</taxon>
        <taxon>Spermatophyta</taxon>
        <taxon>Magnoliopsida</taxon>
        <taxon>eudicotyledons</taxon>
        <taxon>Gunneridae</taxon>
        <taxon>Pentapetalae</taxon>
        <taxon>asterids</taxon>
        <taxon>campanulids</taxon>
        <taxon>Apiales</taxon>
        <taxon>Apiaceae</taxon>
        <taxon>Apioideae</taxon>
        <taxon>Scandiceae</taxon>
        <taxon>Daucinae</taxon>
        <taxon>Daucus</taxon>
        <taxon>Daucus sect. Daucus</taxon>
    </lineage>
</organism>
<dbReference type="InterPro" id="IPR038859">
    <property type="entry name" value="RHL1"/>
</dbReference>
<evidence type="ECO:0008006" key="4">
    <source>
        <dbReference type="Google" id="ProtNLM"/>
    </source>
</evidence>
<reference evidence="2" key="1">
    <citation type="journal article" date="2016" name="Nat. Genet.">
        <title>A high-quality carrot genome assembly provides new insights into carotenoid accumulation and asterid genome evolution.</title>
        <authorList>
            <person name="Iorizzo M."/>
            <person name="Ellison S."/>
            <person name="Senalik D."/>
            <person name="Zeng P."/>
            <person name="Satapoomin P."/>
            <person name="Huang J."/>
            <person name="Bowman M."/>
            <person name="Iovene M."/>
            <person name="Sanseverino W."/>
            <person name="Cavagnaro P."/>
            <person name="Yildiz M."/>
            <person name="Macko-Podgorni A."/>
            <person name="Moranska E."/>
            <person name="Grzebelus E."/>
            <person name="Grzebelus D."/>
            <person name="Ashrafi H."/>
            <person name="Zheng Z."/>
            <person name="Cheng S."/>
            <person name="Spooner D."/>
            <person name="Van Deynze A."/>
            <person name="Simon P."/>
        </authorList>
    </citation>
    <scope>NUCLEOTIDE SEQUENCE</scope>
    <source>
        <tissue evidence="2">Leaf</tissue>
    </source>
</reference>
<sequence>MAKGEKKSKANAPVNPEAQERNRLKNLAISNNILTTHASTSEPLNVSKLVAKHHGTDILKKSHRKNKFLLSFPGLLAPLSGGKIGDLKDLGTKNPVLYLDFPQGKMKLFGTIIFPKNRYLTLQFSRGGKNVMCEDNFDTMIVFSEAWWIGNKDENPEELRLEFPKEMNMASLHESCSNFSILYVGPHAECDFKGGAGAACRRKQTIKQTGSDNIAKGISKTELHDDLSDSSNDLTHLEDQIMLTPSRHSARTAKKSYKFVEASSEDDSVEDITGTSEGKKEITDDSDPMSHDIDNADAAVHTSAKSVTKSKDISNSNKSSLVQATISTLFKKVEEKSLPQKGSKRKSDQVKVQGPNKKRKATEEKKSDDIEEFSSSSKDDTIGSDSDWTA</sequence>